<feature type="binding site" evidence="6 8">
    <location>
        <begin position="183"/>
        <end position="184"/>
    </location>
    <ligand>
        <name>substrate</name>
    </ligand>
</feature>
<dbReference type="InterPro" id="IPR001345">
    <property type="entry name" value="PG/BPGM_mutase_AS"/>
</dbReference>
<evidence type="ECO:0000256" key="1">
    <source>
        <dbReference type="ARBA" id="ARBA00000380"/>
    </source>
</evidence>
<dbReference type="PANTHER" id="PTHR11931">
    <property type="entry name" value="PHOSPHOGLYCERATE MUTASE"/>
    <property type="match status" value="1"/>
</dbReference>
<evidence type="ECO:0000256" key="5">
    <source>
        <dbReference type="ARBA" id="ARBA00023235"/>
    </source>
</evidence>
<accession>A0A1W2ARS7</accession>
<evidence type="ECO:0000256" key="8">
    <source>
        <dbReference type="PIRSR" id="PIRSR613078-2"/>
    </source>
</evidence>
<dbReference type="AlphaFoldDB" id="A0A1W2ARS7"/>
<evidence type="ECO:0000256" key="3">
    <source>
        <dbReference type="ARBA" id="ARBA00022432"/>
    </source>
</evidence>
<evidence type="ECO:0000256" key="9">
    <source>
        <dbReference type="PIRSR" id="PIRSR613078-3"/>
    </source>
</evidence>
<feature type="binding site" evidence="6 8">
    <location>
        <begin position="87"/>
        <end position="90"/>
    </location>
    <ligand>
        <name>substrate</name>
    </ligand>
</feature>
<dbReference type="InterPro" id="IPR013078">
    <property type="entry name" value="His_Pase_superF_clade-1"/>
</dbReference>
<dbReference type="Proteomes" id="UP000192708">
    <property type="component" value="Unassembled WGS sequence"/>
</dbReference>
<dbReference type="Pfam" id="PF00300">
    <property type="entry name" value="His_Phos_1"/>
    <property type="match status" value="1"/>
</dbReference>
<dbReference type="HAMAP" id="MF_01039">
    <property type="entry name" value="PGAM_GpmA"/>
    <property type="match status" value="1"/>
</dbReference>
<keyword evidence="3 6" id="KW-0312">Gluconeogenesis</keyword>
<dbReference type="FunFam" id="3.40.50.1240:FF:000003">
    <property type="entry name" value="2,3-bisphosphoglycerate-dependent phosphoglycerate mutase"/>
    <property type="match status" value="1"/>
</dbReference>
<comment type="similarity">
    <text evidence="2 6">Belongs to the phosphoglycerate mutase family. BPG-dependent PGAM subfamily.</text>
</comment>
<feature type="binding site" evidence="6 8">
    <location>
        <begin position="8"/>
        <end position="15"/>
    </location>
    <ligand>
        <name>substrate</name>
    </ligand>
</feature>
<keyword evidence="4 6" id="KW-0324">Glycolysis</keyword>
<comment type="function">
    <text evidence="6 10">Catalyzes the interconversion of 2-phosphoglycerate and 3-phosphoglycerate.</text>
</comment>
<protein>
    <recommendedName>
        <fullName evidence="6 10">2,3-bisphosphoglycerate-dependent phosphoglycerate mutase</fullName>
        <shortName evidence="6">BPG-dependent PGAM</shortName>
        <shortName evidence="6">PGAM</shortName>
        <shortName evidence="6">Phosphoglyceromutase</shortName>
        <shortName evidence="6">dPGM</shortName>
        <ecNumber evidence="6 10">5.4.2.11</ecNumber>
    </recommendedName>
</protein>
<evidence type="ECO:0000256" key="6">
    <source>
        <dbReference type="HAMAP-Rule" id="MF_01039"/>
    </source>
</evidence>
<feature type="active site" description="Tele-phosphohistidine intermediate" evidence="6 7">
    <location>
        <position position="9"/>
    </location>
</feature>
<evidence type="ECO:0000256" key="4">
    <source>
        <dbReference type="ARBA" id="ARBA00023152"/>
    </source>
</evidence>
<comment type="catalytic activity">
    <reaction evidence="1 6 10">
        <text>(2R)-2-phosphoglycerate = (2R)-3-phosphoglycerate</text>
        <dbReference type="Rhea" id="RHEA:15901"/>
        <dbReference type="ChEBI" id="CHEBI:58272"/>
        <dbReference type="ChEBI" id="CHEBI:58289"/>
        <dbReference type="EC" id="5.4.2.11"/>
    </reaction>
</comment>
<dbReference type="GO" id="GO:0004619">
    <property type="term" value="F:phosphoglycerate mutase activity"/>
    <property type="evidence" value="ECO:0007669"/>
    <property type="project" value="UniProtKB-UniRule"/>
</dbReference>
<comment type="subunit">
    <text evidence="6">Homodimer.</text>
</comment>
<feature type="binding site" evidence="6 8">
    <location>
        <position position="60"/>
    </location>
    <ligand>
        <name>substrate</name>
    </ligand>
</feature>
<keyword evidence="5 6" id="KW-0413">Isomerase</keyword>
<reference evidence="11 12" key="1">
    <citation type="submission" date="2017-04" db="EMBL/GenBank/DDBJ databases">
        <authorList>
            <person name="Afonso C.L."/>
            <person name="Miller P.J."/>
            <person name="Scott M.A."/>
            <person name="Spackman E."/>
            <person name="Goraichik I."/>
            <person name="Dimitrov K.M."/>
            <person name="Suarez D.L."/>
            <person name="Swayne D.E."/>
        </authorList>
    </citation>
    <scope>NUCLEOTIDE SEQUENCE [LARGE SCALE GENOMIC DNA]</scope>
    <source>
        <strain evidence="11 12">VK13</strain>
    </source>
</reference>
<evidence type="ECO:0000256" key="2">
    <source>
        <dbReference type="ARBA" id="ARBA00006717"/>
    </source>
</evidence>
<dbReference type="SMART" id="SM00855">
    <property type="entry name" value="PGAM"/>
    <property type="match status" value="1"/>
</dbReference>
<evidence type="ECO:0000256" key="7">
    <source>
        <dbReference type="PIRSR" id="PIRSR613078-1"/>
    </source>
</evidence>
<dbReference type="NCBIfam" id="TIGR01258">
    <property type="entry name" value="pgm_1"/>
    <property type="match status" value="1"/>
</dbReference>
<dbReference type="EMBL" id="FWXJ01000010">
    <property type="protein sequence ID" value="SMC63393.1"/>
    <property type="molecule type" value="Genomic_DNA"/>
</dbReference>
<evidence type="ECO:0000313" key="12">
    <source>
        <dbReference type="Proteomes" id="UP000192708"/>
    </source>
</evidence>
<dbReference type="RefSeq" id="WP_084283963.1">
    <property type="nucleotide sequence ID" value="NZ_FWXJ01000010.1"/>
</dbReference>
<evidence type="ECO:0000313" key="11">
    <source>
        <dbReference type="EMBL" id="SMC63393.1"/>
    </source>
</evidence>
<name>A0A1W2ARS7_9BURK</name>
<feature type="binding site" evidence="6 8">
    <location>
        <begin position="114"/>
        <end position="115"/>
    </location>
    <ligand>
        <name>substrate</name>
    </ligand>
</feature>
<dbReference type="Gene3D" id="3.40.50.1240">
    <property type="entry name" value="Phosphoglycerate mutase-like"/>
    <property type="match status" value="1"/>
</dbReference>
<dbReference type="GO" id="GO:0006096">
    <property type="term" value="P:glycolytic process"/>
    <property type="evidence" value="ECO:0007669"/>
    <property type="project" value="UniProtKB-UniRule"/>
</dbReference>
<dbReference type="SUPFAM" id="SSF53254">
    <property type="entry name" value="Phosphoglycerate mutase-like"/>
    <property type="match status" value="1"/>
</dbReference>
<dbReference type="NCBIfam" id="NF010713">
    <property type="entry name" value="PRK14115.1"/>
    <property type="match status" value="1"/>
</dbReference>
<dbReference type="GO" id="GO:0006094">
    <property type="term" value="P:gluconeogenesis"/>
    <property type="evidence" value="ECO:0007669"/>
    <property type="project" value="UniProtKB-UniRule"/>
</dbReference>
<dbReference type="CDD" id="cd07067">
    <property type="entry name" value="HP_PGM_like"/>
    <property type="match status" value="1"/>
</dbReference>
<keyword evidence="12" id="KW-1185">Reference proteome</keyword>
<dbReference type="PROSITE" id="PS00175">
    <property type="entry name" value="PG_MUTASE"/>
    <property type="match status" value="1"/>
</dbReference>
<feature type="binding site" evidence="6 8">
    <location>
        <position position="98"/>
    </location>
    <ligand>
        <name>substrate</name>
    </ligand>
</feature>
<dbReference type="OrthoDB" id="9781415at2"/>
<organism evidence="11 12">
    <name type="scientific">Polynucleobacter kasalickyi</name>
    <dbReference type="NCBI Taxonomy" id="1938817"/>
    <lineage>
        <taxon>Bacteria</taxon>
        <taxon>Pseudomonadati</taxon>
        <taxon>Pseudomonadota</taxon>
        <taxon>Betaproteobacteria</taxon>
        <taxon>Burkholderiales</taxon>
        <taxon>Burkholderiaceae</taxon>
        <taxon>Polynucleobacter</taxon>
    </lineage>
</organism>
<feature type="site" description="Transition state stabilizer" evidence="6 9">
    <location>
        <position position="182"/>
    </location>
</feature>
<dbReference type="STRING" id="1938817.SAMN06296008_11048"/>
<feature type="active site" description="Proton donor/acceptor" evidence="6 7">
    <location>
        <position position="87"/>
    </location>
</feature>
<evidence type="ECO:0000256" key="10">
    <source>
        <dbReference type="RuleBase" id="RU004512"/>
    </source>
</evidence>
<sequence>MKQLVLIRHGESAWNLENRFTGWVDVDLTQTGIDQATESGKKLLSAGFTFDVAYTSVLRRAIETLWLVQKEMNLMWIPTVHSWRLNERHYGALAGLNKAETAEQYGADQVHIWRRSYDVRPPELALDDERNSFNDPRYAKLNKDDIPRGECLKDTVHRVLPLWNESIAPALLAGKKPIIAAHGNSIRALVKYLSEISDEDIMEINIPNGKPLIYELDDNLKPIRHYFLD</sequence>
<comment type="pathway">
    <text evidence="6 10">Carbohydrate degradation; glycolysis; pyruvate from D-glyceraldehyde 3-phosphate: step 3/5.</text>
</comment>
<dbReference type="EC" id="5.4.2.11" evidence="6 10"/>
<dbReference type="UniPathway" id="UPA00109">
    <property type="reaction ID" value="UER00186"/>
</dbReference>
<dbReference type="PIRSF" id="PIRSF000709">
    <property type="entry name" value="6PFK_2-Ptase"/>
    <property type="match status" value="1"/>
</dbReference>
<dbReference type="InterPro" id="IPR005952">
    <property type="entry name" value="Phosphogly_mut1"/>
</dbReference>
<proteinExistence type="inferred from homology"/>
<gene>
    <name evidence="6" type="primary">gpmA</name>
    <name evidence="11" type="ORF">SAMN06296008_11048</name>
</gene>
<dbReference type="InterPro" id="IPR029033">
    <property type="entry name" value="His_PPase_superfam"/>
</dbReference>
<feature type="binding site" evidence="6 8">
    <location>
        <begin position="21"/>
        <end position="22"/>
    </location>
    <ligand>
        <name>substrate</name>
    </ligand>
</feature>